<sequence>MPAHRSTMGSKFRTRSSSPMELRPMLSEVSVLSRSDGSASFSQGDCCALAAVYGPGEVKVAKELSDKASVEVVFKMKVGLPGCKEKIQERILRNTCETAIAATLYPRTAIDIVIQEMHNSGSFLATCINCVCMAMLDACVDMKYLVAAVTCGLNSEGELILDPTLEQESDLTALMIFAYESSNFEVIATYTTGSFTSDQFQICLIHCREASKHIFQFFRDTMARKLSK</sequence>
<proteinExistence type="inferred from homology"/>
<dbReference type="InterPro" id="IPR036345">
    <property type="entry name" value="ExoRNase_PH_dom2_sf"/>
</dbReference>
<dbReference type="GO" id="GO:0000177">
    <property type="term" value="C:cytoplasmic exosome (RNase complex)"/>
    <property type="evidence" value="ECO:0007669"/>
    <property type="project" value="TreeGrafter"/>
</dbReference>
<dbReference type="GO" id="GO:0003723">
    <property type="term" value="F:RNA binding"/>
    <property type="evidence" value="ECO:0007669"/>
    <property type="project" value="TreeGrafter"/>
</dbReference>
<dbReference type="Proteomes" id="UP000085678">
    <property type="component" value="Unplaced"/>
</dbReference>
<comment type="similarity">
    <text evidence="2">Belongs to the RNase PH family.</text>
</comment>
<feature type="region of interest" description="Disordered" evidence="6">
    <location>
        <begin position="1"/>
        <end position="21"/>
    </location>
</feature>
<evidence type="ECO:0000259" key="7">
    <source>
        <dbReference type="Pfam" id="PF01138"/>
    </source>
</evidence>
<keyword evidence="4" id="KW-0271">Exosome</keyword>
<dbReference type="OMA" id="CIINEQG"/>
<dbReference type="STRING" id="7574.A0A1S3H3Z7"/>
<keyword evidence="5" id="KW-0539">Nucleus</keyword>
<feature type="domain" description="Exoribonuclease phosphorolytic" evidence="8">
    <location>
        <begin position="145"/>
        <end position="204"/>
    </location>
</feature>
<dbReference type="InParanoid" id="A0A1S3H3Z7"/>
<dbReference type="InterPro" id="IPR027408">
    <property type="entry name" value="PNPase/RNase_PH_dom_sf"/>
</dbReference>
<name>A0A1S3H3Z7_LINAN</name>
<evidence type="ECO:0000256" key="5">
    <source>
        <dbReference type="ARBA" id="ARBA00023242"/>
    </source>
</evidence>
<dbReference type="FunCoup" id="A0A1S3H3Z7">
    <property type="interactions" value="761"/>
</dbReference>
<dbReference type="CDD" id="cd11372">
    <property type="entry name" value="RNase_PH_RRP46"/>
    <property type="match status" value="1"/>
</dbReference>
<dbReference type="GO" id="GO:0071028">
    <property type="term" value="P:nuclear mRNA surveillance"/>
    <property type="evidence" value="ECO:0007669"/>
    <property type="project" value="TreeGrafter"/>
</dbReference>
<dbReference type="RefSeq" id="XP_013380191.1">
    <property type="nucleotide sequence ID" value="XM_013524737.2"/>
</dbReference>
<dbReference type="OrthoDB" id="27298at2759"/>
<comment type="subcellular location">
    <subcellularLocation>
        <location evidence="1">Nucleus</location>
    </subcellularLocation>
</comment>
<evidence type="ECO:0000256" key="6">
    <source>
        <dbReference type="SAM" id="MobiDB-lite"/>
    </source>
</evidence>
<evidence type="ECO:0000256" key="1">
    <source>
        <dbReference type="ARBA" id="ARBA00004123"/>
    </source>
</evidence>
<dbReference type="GeneID" id="106151463"/>
<evidence type="ECO:0000313" key="9">
    <source>
        <dbReference type="Proteomes" id="UP000085678"/>
    </source>
</evidence>
<organism evidence="9 10">
    <name type="scientific">Lingula anatina</name>
    <name type="common">Brachiopod</name>
    <name type="synonym">Lingula unguis</name>
    <dbReference type="NCBI Taxonomy" id="7574"/>
    <lineage>
        <taxon>Eukaryota</taxon>
        <taxon>Metazoa</taxon>
        <taxon>Spiralia</taxon>
        <taxon>Lophotrochozoa</taxon>
        <taxon>Brachiopoda</taxon>
        <taxon>Linguliformea</taxon>
        <taxon>Lingulata</taxon>
        <taxon>Lingulida</taxon>
        <taxon>Linguloidea</taxon>
        <taxon>Lingulidae</taxon>
        <taxon>Lingula</taxon>
    </lineage>
</organism>
<dbReference type="PANTHER" id="PTHR11953">
    <property type="entry name" value="EXOSOME COMPLEX COMPONENT"/>
    <property type="match status" value="1"/>
</dbReference>
<dbReference type="GO" id="GO:0071051">
    <property type="term" value="P:poly(A)-dependent snoRNA 3'-end processing"/>
    <property type="evidence" value="ECO:0007669"/>
    <property type="project" value="TreeGrafter"/>
</dbReference>
<dbReference type="AlphaFoldDB" id="A0A1S3H3Z7"/>
<evidence type="ECO:0000256" key="2">
    <source>
        <dbReference type="ARBA" id="ARBA00006678"/>
    </source>
</evidence>
<dbReference type="Pfam" id="PF01138">
    <property type="entry name" value="RNase_PH"/>
    <property type="match status" value="1"/>
</dbReference>
<dbReference type="Pfam" id="PF03725">
    <property type="entry name" value="RNase_PH_C"/>
    <property type="match status" value="1"/>
</dbReference>
<dbReference type="PANTHER" id="PTHR11953:SF1">
    <property type="entry name" value="EXOSOME COMPLEX COMPONENT RRP46"/>
    <property type="match status" value="1"/>
</dbReference>
<dbReference type="InterPro" id="IPR020568">
    <property type="entry name" value="Ribosomal_Su5_D2-typ_SF"/>
</dbReference>
<evidence type="ECO:0000256" key="3">
    <source>
        <dbReference type="ARBA" id="ARBA00022552"/>
    </source>
</evidence>
<dbReference type="GO" id="GO:0006364">
    <property type="term" value="P:rRNA processing"/>
    <property type="evidence" value="ECO:0007669"/>
    <property type="project" value="UniProtKB-KW"/>
</dbReference>
<dbReference type="Gene3D" id="3.30.230.70">
    <property type="entry name" value="GHMP Kinase, N-terminal domain"/>
    <property type="match status" value="1"/>
</dbReference>
<gene>
    <name evidence="10" type="primary">LOC106151463</name>
</gene>
<dbReference type="GO" id="GO:0034475">
    <property type="term" value="P:U4 snRNA 3'-end processing"/>
    <property type="evidence" value="ECO:0007669"/>
    <property type="project" value="TreeGrafter"/>
</dbReference>
<dbReference type="GO" id="GO:0016075">
    <property type="term" value="P:rRNA catabolic process"/>
    <property type="evidence" value="ECO:0007669"/>
    <property type="project" value="TreeGrafter"/>
</dbReference>
<dbReference type="GO" id="GO:0000176">
    <property type="term" value="C:nuclear exosome (RNase complex)"/>
    <property type="evidence" value="ECO:0007669"/>
    <property type="project" value="TreeGrafter"/>
</dbReference>
<dbReference type="InterPro" id="IPR050080">
    <property type="entry name" value="RNase_PH"/>
</dbReference>
<dbReference type="SUPFAM" id="SSF54211">
    <property type="entry name" value="Ribosomal protein S5 domain 2-like"/>
    <property type="match status" value="1"/>
</dbReference>
<dbReference type="KEGG" id="lak:106151463"/>
<keyword evidence="3" id="KW-0698">rRNA processing</keyword>
<dbReference type="InterPro" id="IPR001247">
    <property type="entry name" value="ExoRNase_PH_dom1"/>
</dbReference>
<keyword evidence="9" id="KW-1185">Reference proteome</keyword>
<evidence type="ECO:0000313" key="10">
    <source>
        <dbReference type="RefSeq" id="XP_013380191.1"/>
    </source>
</evidence>
<protein>
    <submittedName>
        <fullName evidence="10">Exosome complex component RRP46</fullName>
    </submittedName>
</protein>
<dbReference type="InterPro" id="IPR015847">
    <property type="entry name" value="ExoRNase_PH_dom2"/>
</dbReference>
<dbReference type="GO" id="GO:0005730">
    <property type="term" value="C:nucleolus"/>
    <property type="evidence" value="ECO:0007669"/>
    <property type="project" value="TreeGrafter"/>
</dbReference>
<dbReference type="SUPFAM" id="SSF55666">
    <property type="entry name" value="Ribonuclease PH domain 2-like"/>
    <property type="match status" value="1"/>
</dbReference>
<reference evidence="10" key="1">
    <citation type="submission" date="2025-08" db="UniProtKB">
        <authorList>
            <consortium name="RefSeq"/>
        </authorList>
    </citation>
    <scope>IDENTIFICATION</scope>
    <source>
        <tissue evidence="10">Gonads</tissue>
    </source>
</reference>
<feature type="domain" description="Exoribonuclease phosphorolytic" evidence="7">
    <location>
        <begin position="21"/>
        <end position="140"/>
    </location>
</feature>
<evidence type="ECO:0000259" key="8">
    <source>
        <dbReference type="Pfam" id="PF03725"/>
    </source>
</evidence>
<accession>A0A1S3H3Z7</accession>
<evidence type="ECO:0000256" key="4">
    <source>
        <dbReference type="ARBA" id="ARBA00022835"/>
    </source>
</evidence>